<name>A0A8D8HS71_CULPI</name>
<evidence type="ECO:0000256" key="1">
    <source>
        <dbReference type="SAM" id="MobiDB-lite"/>
    </source>
</evidence>
<accession>A0A8D8HS71</accession>
<sequence>MFLKSMRKSIKRRIINQMKMIAFSSAPSVRAGSESSSWPNDVRGDTRQSGWDCTSAKFVNCDWETRPNLEHMNSFTRELSRIKRLRAMFATRNSQRGQSSLRTSQDTTGTKRSINIPQSW</sequence>
<dbReference type="AlphaFoldDB" id="A0A8D8HS71"/>
<reference evidence="2" key="1">
    <citation type="submission" date="2021-05" db="EMBL/GenBank/DDBJ databases">
        <authorList>
            <person name="Alioto T."/>
            <person name="Alioto T."/>
            <person name="Gomez Garrido J."/>
        </authorList>
    </citation>
    <scope>NUCLEOTIDE SEQUENCE</scope>
</reference>
<feature type="region of interest" description="Disordered" evidence="1">
    <location>
        <begin position="25"/>
        <end position="49"/>
    </location>
</feature>
<dbReference type="EMBL" id="HBUE01328541">
    <property type="protein sequence ID" value="CAG6592086.1"/>
    <property type="molecule type" value="Transcribed_RNA"/>
</dbReference>
<protein>
    <submittedName>
        <fullName evidence="2">(northern house mosquito) hypothetical protein</fullName>
    </submittedName>
</protein>
<feature type="region of interest" description="Disordered" evidence="1">
    <location>
        <begin position="89"/>
        <end position="120"/>
    </location>
</feature>
<organism evidence="2">
    <name type="scientific">Culex pipiens</name>
    <name type="common">House mosquito</name>
    <dbReference type="NCBI Taxonomy" id="7175"/>
    <lineage>
        <taxon>Eukaryota</taxon>
        <taxon>Metazoa</taxon>
        <taxon>Ecdysozoa</taxon>
        <taxon>Arthropoda</taxon>
        <taxon>Hexapoda</taxon>
        <taxon>Insecta</taxon>
        <taxon>Pterygota</taxon>
        <taxon>Neoptera</taxon>
        <taxon>Endopterygota</taxon>
        <taxon>Diptera</taxon>
        <taxon>Nematocera</taxon>
        <taxon>Culicoidea</taxon>
        <taxon>Culicidae</taxon>
        <taxon>Culicinae</taxon>
        <taxon>Culicini</taxon>
        <taxon>Culex</taxon>
        <taxon>Culex</taxon>
    </lineage>
</organism>
<feature type="compositionally biased region" description="Polar residues" evidence="1">
    <location>
        <begin position="91"/>
        <end position="120"/>
    </location>
</feature>
<evidence type="ECO:0000313" key="2">
    <source>
        <dbReference type="EMBL" id="CAG6540019.1"/>
    </source>
</evidence>
<proteinExistence type="predicted"/>
<dbReference type="EMBL" id="HBUE01221882">
    <property type="protein sequence ID" value="CAG6540019.1"/>
    <property type="molecule type" value="Transcribed_RNA"/>
</dbReference>